<evidence type="ECO:0000256" key="3">
    <source>
        <dbReference type="ARBA" id="ARBA00022490"/>
    </source>
</evidence>
<keyword evidence="10" id="KW-0251">Elongation factor</keyword>
<dbReference type="InterPro" id="IPR004161">
    <property type="entry name" value="EFTu-like_2"/>
</dbReference>
<dbReference type="Gene3D" id="3.40.50.300">
    <property type="entry name" value="P-loop containing nucleotide triphosphate hydrolases"/>
    <property type="match status" value="1"/>
</dbReference>
<dbReference type="GO" id="GO:0005829">
    <property type="term" value="C:cytosol"/>
    <property type="evidence" value="ECO:0007669"/>
    <property type="project" value="TreeGrafter"/>
</dbReference>
<dbReference type="InterPro" id="IPR050055">
    <property type="entry name" value="EF-Tu_GTPase"/>
</dbReference>
<dbReference type="CDD" id="cd04171">
    <property type="entry name" value="SelB"/>
    <property type="match status" value="1"/>
</dbReference>
<dbReference type="InterPro" id="IPR057335">
    <property type="entry name" value="Beta-barrel_SelB"/>
</dbReference>
<name>A0A0H3ACD9_NITV4</name>
<dbReference type="SUPFAM" id="SSF52540">
    <property type="entry name" value="P-loop containing nucleoside triphosphate hydrolases"/>
    <property type="match status" value="1"/>
</dbReference>
<evidence type="ECO:0000256" key="6">
    <source>
        <dbReference type="ARBA" id="ARBA00023134"/>
    </source>
</evidence>
<dbReference type="SUPFAM" id="SSF50447">
    <property type="entry name" value="Translation proteins"/>
    <property type="match status" value="1"/>
</dbReference>
<dbReference type="InterPro" id="IPR004535">
    <property type="entry name" value="Transl_elong_SelB"/>
</dbReference>
<dbReference type="PANTHER" id="PTHR43721">
    <property type="entry name" value="ELONGATION FACTOR TU-RELATED"/>
    <property type="match status" value="1"/>
</dbReference>
<dbReference type="CDD" id="cd03696">
    <property type="entry name" value="SelB_II"/>
    <property type="match status" value="1"/>
</dbReference>
<organism evidence="10 11">
    <name type="scientific">Nitratidesulfovibrio vulgaris (strain DP4)</name>
    <name type="common">Desulfovibrio vulgaris</name>
    <dbReference type="NCBI Taxonomy" id="391774"/>
    <lineage>
        <taxon>Bacteria</taxon>
        <taxon>Pseudomonadati</taxon>
        <taxon>Thermodesulfobacteriota</taxon>
        <taxon>Desulfovibrionia</taxon>
        <taxon>Desulfovibrionales</taxon>
        <taxon>Desulfovibrionaceae</taxon>
        <taxon>Nitratidesulfovibrio</taxon>
    </lineage>
</organism>
<accession>A0A0H3ACD9</accession>
<protein>
    <recommendedName>
        <fullName evidence="2">Selenocysteine-specific elongation factor</fullName>
    </recommendedName>
    <alternativeName>
        <fullName evidence="8">SelB translation factor</fullName>
    </alternativeName>
</protein>
<evidence type="ECO:0000256" key="7">
    <source>
        <dbReference type="ARBA" id="ARBA00025526"/>
    </source>
</evidence>
<keyword evidence="4" id="KW-0547">Nucleotide-binding</keyword>
<dbReference type="InterPro" id="IPR036390">
    <property type="entry name" value="WH_DNA-bd_sf"/>
</dbReference>
<dbReference type="InterPro" id="IPR015191">
    <property type="entry name" value="SelB_WHD4"/>
</dbReference>
<gene>
    <name evidence="10" type="ordered locus">Dvul_2441</name>
</gene>
<evidence type="ECO:0000313" key="11">
    <source>
        <dbReference type="Proteomes" id="UP000009173"/>
    </source>
</evidence>
<reference evidence="11" key="1">
    <citation type="journal article" date="2009" name="Environ. Microbiol.">
        <title>Contribution of mobile genetic elements to Desulfovibrio vulgaris genome plasticity.</title>
        <authorList>
            <person name="Walker C.B."/>
            <person name="Stolyar S."/>
            <person name="Chivian D."/>
            <person name="Pinel N."/>
            <person name="Gabster J.A."/>
            <person name="Dehal P.S."/>
            <person name="He Z."/>
            <person name="Yang Z.K."/>
            <person name="Yen H.C."/>
            <person name="Zhou J."/>
            <person name="Wall J.D."/>
            <person name="Hazen T.C."/>
            <person name="Arkin A.P."/>
            <person name="Stahl D.A."/>
        </authorList>
    </citation>
    <scope>NUCLEOTIDE SEQUENCE [LARGE SCALE GENOMIC DNA]</scope>
    <source>
        <strain evidence="11">DP4</strain>
    </source>
</reference>
<keyword evidence="5" id="KW-0648">Protein biosynthesis</keyword>
<dbReference type="EMBL" id="CP000527">
    <property type="protein sequence ID" value="ABM29457.1"/>
    <property type="molecule type" value="Genomic_DNA"/>
</dbReference>
<dbReference type="Proteomes" id="UP000009173">
    <property type="component" value="Chromosome"/>
</dbReference>
<dbReference type="HOGENOM" id="CLU_023030_3_0_7"/>
<dbReference type="Gene3D" id="2.40.30.10">
    <property type="entry name" value="Translation factors"/>
    <property type="match status" value="1"/>
</dbReference>
<dbReference type="Pfam" id="PF00009">
    <property type="entry name" value="GTP_EFTU"/>
    <property type="match status" value="1"/>
</dbReference>
<dbReference type="PANTHER" id="PTHR43721:SF22">
    <property type="entry name" value="ELONGATION FACTOR TU, MITOCHONDRIAL"/>
    <property type="match status" value="1"/>
</dbReference>
<dbReference type="Gene3D" id="1.10.10.2770">
    <property type="match status" value="1"/>
</dbReference>
<keyword evidence="6" id="KW-0342">GTP-binding</keyword>
<dbReference type="InterPro" id="IPR009000">
    <property type="entry name" value="Transl_B-barrel_sf"/>
</dbReference>
<evidence type="ECO:0000256" key="2">
    <source>
        <dbReference type="ARBA" id="ARBA00015953"/>
    </source>
</evidence>
<dbReference type="InterPro" id="IPR015190">
    <property type="entry name" value="Elong_fac_SelB-wing-hlx_typ-2"/>
</dbReference>
<dbReference type="GO" id="GO:0005525">
    <property type="term" value="F:GTP binding"/>
    <property type="evidence" value="ECO:0007669"/>
    <property type="project" value="UniProtKB-KW"/>
</dbReference>
<dbReference type="RefSeq" id="WP_010937806.1">
    <property type="nucleotide sequence ID" value="NC_008751.1"/>
</dbReference>
<keyword evidence="3" id="KW-0963">Cytoplasm</keyword>
<evidence type="ECO:0000256" key="1">
    <source>
        <dbReference type="ARBA" id="ARBA00004496"/>
    </source>
</evidence>
<dbReference type="GO" id="GO:0001514">
    <property type="term" value="P:selenocysteine incorporation"/>
    <property type="evidence" value="ECO:0007669"/>
    <property type="project" value="InterPro"/>
</dbReference>
<dbReference type="AlphaFoldDB" id="A0A0H3ACD9"/>
<dbReference type="Pfam" id="PF25461">
    <property type="entry name" value="Beta-barrel_SelB"/>
    <property type="match status" value="1"/>
</dbReference>
<evidence type="ECO:0000259" key="9">
    <source>
        <dbReference type="PROSITE" id="PS51722"/>
    </source>
</evidence>
<dbReference type="NCBIfam" id="TIGR00231">
    <property type="entry name" value="small_GTP"/>
    <property type="match status" value="1"/>
</dbReference>
<dbReference type="SMR" id="A0A0H3ACD9"/>
<dbReference type="Pfam" id="PF09107">
    <property type="entry name" value="WHD_3rd_SelB"/>
    <property type="match status" value="1"/>
</dbReference>
<feature type="domain" description="Tr-type G" evidence="9">
    <location>
        <begin position="1"/>
        <end position="173"/>
    </location>
</feature>
<dbReference type="CDD" id="cd15491">
    <property type="entry name" value="selB_III"/>
    <property type="match status" value="1"/>
</dbReference>
<dbReference type="KEGG" id="dvl:Dvul_2441"/>
<dbReference type="Pfam" id="PF09106">
    <property type="entry name" value="WHD_2nd_SelB"/>
    <property type="match status" value="1"/>
</dbReference>
<dbReference type="FunFam" id="3.40.50.300:FF:001064">
    <property type="entry name" value="Selenocysteine-specific translation elongation factor"/>
    <property type="match status" value="1"/>
</dbReference>
<evidence type="ECO:0000256" key="5">
    <source>
        <dbReference type="ARBA" id="ARBA00022917"/>
    </source>
</evidence>
<dbReference type="NCBIfam" id="TIGR00475">
    <property type="entry name" value="selB"/>
    <property type="match status" value="1"/>
</dbReference>
<dbReference type="InterPro" id="IPR005225">
    <property type="entry name" value="Small_GTP-bd"/>
</dbReference>
<dbReference type="InterPro" id="IPR027417">
    <property type="entry name" value="P-loop_NTPase"/>
</dbReference>
<dbReference type="PROSITE" id="PS51722">
    <property type="entry name" value="G_TR_2"/>
    <property type="match status" value="1"/>
</dbReference>
<dbReference type="GO" id="GO:0003746">
    <property type="term" value="F:translation elongation factor activity"/>
    <property type="evidence" value="ECO:0007669"/>
    <property type="project" value="UniProtKB-KW"/>
</dbReference>
<dbReference type="SUPFAM" id="SSF46785">
    <property type="entry name" value="Winged helix' DNA-binding domain"/>
    <property type="match status" value="3"/>
</dbReference>
<dbReference type="GO" id="GO:0003723">
    <property type="term" value="F:RNA binding"/>
    <property type="evidence" value="ECO:0007669"/>
    <property type="project" value="InterPro"/>
</dbReference>
<sequence>MPVIMGTAGHIDHGKTSLVRALTGIDCDRLDEEKRRGITIELGFAFCDLPGGGRLGVVDVPGHEKFVRNMVAGASGVDFVMLVIAADEGVMPQTREHLEICSLLGIRHGLVALTKVDMVDADWLELAQDDVAGFLAGTFLEGAPIFPVSAVTGQGLDTLREHLATLERELRPERRTDLFRLPVDRVFTMRGHGTVVTGTMISGSLKVGDDVVLYPEGRTSKVRGLQSHGGPVDKALAGRRTAVNLQGVDVAEVQRGEVLALPGTLFPAQRWDVRLTCLSSAARPLRNRTEVHFHHGAREVLARLHFHDRDRLNPGETALCQVRFTEPMVGVFGDRCVVRTFSPLRTVAGGVVVNPTGHDLRRRDPHFADKVALLASLPEATEEELVQAHVDLSGNAGAGFVRLSVLTDLESKRLEKVLQALGARGRLFCFDREERAYVGADALQALSAGCLDHAGAFHAKEPLKPGMARGVLASGWGRGLHPRLIHFVVERLIKQGALVAEGDVLRLPGHKVSLASDQEGLRGKLLAIYSEAGMTPPNLKDVLETLSLEQKEAAPVLKLLHDGGELVRVKDGLLFHRSALDELKGRVARWFDDHDDLDPSGFKELSGGLSRKYIIPLLEYFDRERVTIRVGDKRQLRGAKAG</sequence>
<dbReference type="InterPro" id="IPR009001">
    <property type="entry name" value="Transl_elong_EF1A/Init_IF2_C"/>
</dbReference>
<comment type="function">
    <text evidence="7">Translation factor necessary for the incorporation of selenocysteine into proteins. It probably replaces EF-Tu for the insertion of selenocysteine directed by the UGA codon. SelB binds GTP and GDP.</text>
</comment>
<dbReference type="Pfam" id="PF03144">
    <property type="entry name" value="GTP_EFTU_D2"/>
    <property type="match status" value="1"/>
</dbReference>
<dbReference type="InterPro" id="IPR000795">
    <property type="entry name" value="T_Tr_GTP-bd_dom"/>
</dbReference>
<dbReference type="InterPro" id="IPR036388">
    <property type="entry name" value="WH-like_DNA-bd_sf"/>
</dbReference>
<dbReference type="Gene3D" id="1.10.10.10">
    <property type="entry name" value="Winged helix-like DNA-binding domain superfamily/Winged helix DNA-binding domain"/>
    <property type="match status" value="1"/>
</dbReference>
<proteinExistence type="predicted"/>
<evidence type="ECO:0000313" key="10">
    <source>
        <dbReference type="EMBL" id="ABM29457.1"/>
    </source>
</evidence>
<dbReference type="GO" id="GO:0003924">
    <property type="term" value="F:GTPase activity"/>
    <property type="evidence" value="ECO:0007669"/>
    <property type="project" value="InterPro"/>
</dbReference>
<evidence type="ECO:0000256" key="4">
    <source>
        <dbReference type="ARBA" id="ARBA00022741"/>
    </source>
</evidence>
<dbReference type="PRINTS" id="PR00315">
    <property type="entry name" value="ELONGATNFCT"/>
</dbReference>
<evidence type="ECO:0000256" key="8">
    <source>
        <dbReference type="ARBA" id="ARBA00031615"/>
    </source>
</evidence>
<dbReference type="SUPFAM" id="SSF50465">
    <property type="entry name" value="EF-Tu/eEF-1alpha/eIF2-gamma C-terminal domain"/>
    <property type="match status" value="1"/>
</dbReference>
<comment type="subcellular location">
    <subcellularLocation>
        <location evidence="1">Cytoplasm</location>
    </subcellularLocation>
</comment>